<evidence type="ECO:0000256" key="2">
    <source>
        <dbReference type="ARBA" id="ARBA00022771"/>
    </source>
</evidence>
<dbReference type="OrthoDB" id="6275741at2759"/>
<dbReference type="GO" id="GO:0099525">
    <property type="term" value="P:presynaptic dense core vesicle exocytosis"/>
    <property type="evidence" value="ECO:0007669"/>
    <property type="project" value="TreeGrafter"/>
</dbReference>
<evidence type="ECO:0000313" key="9">
    <source>
        <dbReference type="Proteomes" id="UP000215902"/>
    </source>
</evidence>
<feature type="compositionally biased region" description="Polar residues" evidence="5">
    <location>
        <begin position="263"/>
        <end position="272"/>
    </location>
</feature>
<feature type="compositionally biased region" description="Low complexity" evidence="5">
    <location>
        <begin position="590"/>
        <end position="604"/>
    </location>
</feature>
<comment type="caution">
    <text evidence="8">The sequence shown here is derived from an EMBL/GenBank/DDBJ whole genome shotgun (WGS) entry which is preliminary data.</text>
</comment>
<proteinExistence type="predicted"/>
<dbReference type="Gene3D" id="3.30.60.20">
    <property type="match status" value="1"/>
</dbReference>
<dbReference type="SUPFAM" id="SSF49562">
    <property type="entry name" value="C2 domain (Calcium/lipid-binding domain, CaLB)"/>
    <property type="match status" value="1"/>
</dbReference>
<feature type="compositionally biased region" description="Polar residues" evidence="5">
    <location>
        <begin position="401"/>
        <end position="418"/>
    </location>
</feature>
<feature type="compositionally biased region" description="Low complexity" evidence="5">
    <location>
        <begin position="463"/>
        <end position="499"/>
    </location>
</feature>
<dbReference type="Pfam" id="PF00130">
    <property type="entry name" value="C1_1"/>
    <property type="match status" value="1"/>
</dbReference>
<evidence type="ECO:0000256" key="3">
    <source>
        <dbReference type="ARBA" id="ARBA00022833"/>
    </source>
</evidence>
<keyword evidence="4" id="KW-0106">Calcium</keyword>
<dbReference type="GO" id="GO:0098831">
    <property type="term" value="C:presynaptic active zone cytoplasmic component"/>
    <property type="evidence" value="ECO:0007669"/>
    <property type="project" value="TreeGrafter"/>
</dbReference>
<name>A0A267DZZ4_9PLAT</name>
<evidence type="ECO:0000259" key="6">
    <source>
        <dbReference type="PROSITE" id="PS50004"/>
    </source>
</evidence>
<dbReference type="STRING" id="282301.A0A267DZZ4"/>
<dbReference type="PROSITE" id="PS50004">
    <property type="entry name" value="C2"/>
    <property type="match status" value="1"/>
</dbReference>
<feature type="compositionally biased region" description="Low complexity" evidence="5">
    <location>
        <begin position="424"/>
        <end position="434"/>
    </location>
</feature>
<dbReference type="GO" id="GO:0030672">
    <property type="term" value="C:synaptic vesicle membrane"/>
    <property type="evidence" value="ECO:0007669"/>
    <property type="project" value="TreeGrafter"/>
</dbReference>
<dbReference type="SUPFAM" id="SSF57889">
    <property type="entry name" value="Cysteine-rich domain"/>
    <property type="match status" value="1"/>
</dbReference>
<dbReference type="InterPro" id="IPR046349">
    <property type="entry name" value="C1-like_sf"/>
</dbReference>
<feature type="compositionally biased region" description="Polar residues" evidence="5">
    <location>
        <begin position="578"/>
        <end position="589"/>
    </location>
</feature>
<dbReference type="FunFam" id="3.30.60.20:FF:000037">
    <property type="entry name" value="RAS guanyl releasing protein 4"/>
    <property type="match status" value="1"/>
</dbReference>
<organism evidence="8 9">
    <name type="scientific">Macrostomum lignano</name>
    <dbReference type="NCBI Taxonomy" id="282301"/>
    <lineage>
        <taxon>Eukaryota</taxon>
        <taxon>Metazoa</taxon>
        <taxon>Spiralia</taxon>
        <taxon>Lophotrochozoa</taxon>
        <taxon>Platyhelminthes</taxon>
        <taxon>Rhabditophora</taxon>
        <taxon>Macrostomorpha</taxon>
        <taxon>Macrostomida</taxon>
        <taxon>Macrostomidae</taxon>
        <taxon>Macrostomum</taxon>
    </lineage>
</organism>
<evidence type="ECO:0000256" key="5">
    <source>
        <dbReference type="SAM" id="MobiDB-lite"/>
    </source>
</evidence>
<evidence type="ECO:0008006" key="10">
    <source>
        <dbReference type="Google" id="ProtNLM"/>
    </source>
</evidence>
<dbReference type="Proteomes" id="UP000215902">
    <property type="component" value="Unassembled WGS sequence"/>
</dbReference>
<keyword evidence="9" id="KW-1185">Reference proteome</keyword>
<dbReference type="GO" id="GO:0035249">
    <property type="term" value="P:synaptic transmission, glutamatergic"/>
    <property type="evidence" value="ECO:0007669"/>
    <property type="project" value="TreeGrafter"/>
</dbReference>
<feature type="region of interest" description="Disordered" evidence="5">
    <location>
        <begin position="90"/>
        <end position="133"/>
    </location>
</feature>
<dbReference type="GO" id="GO:0008270">
    <property type="term" value="F:zinc ion binding"/>
    <property type="evidence" value="ECO:0007669"/>
    <property type="project" value="UniProtKB-KW"/>
</dbReference>
<dbReference type="InterPro" id="IPR035892">
    <property type="entry name" value="C2_domain_sf"/>
</dbReference>
<dbReference type="GO" id="GO:0017075">
    <property type="term" value="F:syntaxin-1 binding"/>
    <property type="evidence" value="ECO:0007669"/>
    <property type="project" value="TreeGrafter"/>
</dbReference>
<dbReference type="GO" id="GO:0005516">
    <property type="term" value="F:calmodulin binding"/>
    <property type="evidence" value="ECO:0007669"/>
    <property type="project" value="TreeGrafter"/>
</dbReference>
<dbReference type="GO" id="GO:0043195">
    <property type="term" value="C:terminal bouton"/>
    <property type="evidence" value="ECO:0007669"/>
    <property type="project" value="TreeGrafter"/>
</dbReference>
<dbReference type="EMBL" id="NIVC01002986">
    <property type="protein sequence ID" value="PAA54022.1"/>
    <property type="molecule type" value="Genomic_DNA"/>
</dbReference>
<dbReference type="GO" id="GO:0019992">
    <property type="term" value="F:diacylglycerol binding"/>
    <property type="evidence" value="ECO:0007669"/>
    <property type="project" value="InterPro"/>
</dbReference>
<dbReference type="GO" id="GO:0061789">
    <property type="term" value="P:dense core granule priming"/>
    <property type="evidence" value="ECO:0007669"/>
    <property type="project" value="TreeGrafter"/>
</dbReference>
<feature type="compositionally biased region" description="Low complexity" evidence="5">
    <location>
        <begin position="533"/>
        <end position="572"/>
    </location>
</feature>
<dbReference type="Pfam" id="PF00168">
    <property type="entry name" value="C2"/>
    <property type="match status" value="1"/>
</dbReference>
<dbReference type="InterPro" id="IPR002219">
    <property type="entry name" value="PKC_DAG/PE"/>
</dbReference>
<gene>
    <name evidence="8" type="ORF">BOX15_Mlig012811g1</name>
</gene>
<accession>A0A267DZZ4</accession>
<reference evidence="8 9" key="1">
    <citation type="submission" date="2017-06" db="EMBL/GenBank/DDBJ databases">
        <title>A platform for efficient transgenesis in Macrostomum lignano, a flatworm model organism for stem cell research.</title>
        <authorList>
            <person name="Berezikov E."/>
        </authorList>
    </citation>
    <scope>NUCLEOTIDE SEQUENCE [LARGE SCALE GENOMIC DNA]</scope>
    <source>
        <strain evidence="8">DV1</strain>
        <tissue evidence="8">Whole organism</tissue>
    </source>
</reference>
<feature type="compositionally biased region" description="Acidic residues" evidence="5">
    <location>
        <begin position="371"/>
        <end position="383"/>
    </location>
</feature>
<feature type="domain" description="Phorbol-ester/DAG-type" evidence="7">
    <location>
        <begin position="789"/>
        <end position="839"/>
    </location>
</feature>
<evidence type="ECO:0000256" key="4">
    <source>
        <dbReference type="ARBA" id="ARBA00022837"/>
    </source>
</evidence>
<dbReference type="SMART" id="SM00109">
    <property type="entry name" value="C1"/>
    <property type="match status" value="1"/>
</dbReference>
<dbReference type="PRINTS" id="PR00360">
    <property type="entry name" value="C2DOMAIN"/>
</dbReference>
<dbReference type="AlphaFoldDB" id="A0A267DZZ4"/>
<dbReference type="FunFam" id="2.60.40.150:FF:000002">
    <property type="entry name" value="Protein unc-13 homolog B"/>
    <property type="match status" value="1"/>
</dbReference>
<sequence length="978" mass="108886">MIGCAWIPLDNRMGLDLTKESHSRWIKLDSQFVSRGGQVLGSAGSTNHRLQLEIRRLHSVEPQDGQAEVKRLRIGQLRTNALEEERTFLTPRAVNTSSRCPSDDSDYTSDYNQPLKQQQQQSHRHWQSEDTRHRKNFESDLSYNSRPGFHTAATTATNAFFGRGWPDKSAHSANQTGHRNAYFERYKEYWQEYIQCPPICSEVDKAPSRLQSSGAISHRFESQPQSQHRQQSYVSPLYHQLHDEESRCPTPSLDPYARFESPVSESIRSFSPTPDRKSPSPASTNEQPNDEDASSTQSPDVIYESQGPSLSYEYIQRHYPPQVLQRGPRPLAVMANSPPLTYPGPDYDSSAADSAADSASSDSMTPIEPPPDYDDTDEADATDETSRKSTTESLERHQRQSPDQAQLRNDSNMGTNYQLPRPDSLASSSYTASSGGTGEAEPVAPFDEDAELQNWSPTPADSPQPVSHQSPPQVSRQSPPQVSRQSPPQVVSHQSPPQVAHQSPPQVVSHQSLPQESHQSPPQVANHSPPQVLHQSLPQVSPSPPQASLESQSQSTLHSSSHSPIPSSSQSLNRTPPVRSQSLTPVNSLPSQSPPKSRSNSESSLLNRHDQAVVPIPNNVSANHLEIVDSDIHTESNGPMPSNHVGLEQQLFELNHCDNINNKANNVTTSGYSLSRLRWQGAVDKICSQLNAATVDSDGGTDEMRKRRVGPTRSFFDNIEMVPEVKNRRRAVPMVSDLVMQTMVAQKRNQAGASASLVARQSLNDEELKSHVYKKTLQAVCYPISCTIPHSFQVWSATSPTYCHECEGLLWGLARQGMRCTECGIKTHEKCKDLINADCLQRAAAKSSRQGAEDRLATMKQAMRERMLLREQQHSEVFVLVRQVFGVDEQAHKEQVKIVQQSILEGSSNWSAKLAITVICAQGLIGKDKTGTSDPYVTVQVGRIKKRTKTVPQELNPAWNEKFFFECHNFSDRIKVRV</sequence>
<feature type="compositionally biased region" description="Low complexity" evidence="5">
    <location>
        <begin position="348"/>
        <end position="363"/>
    </location>
</feature>
<dbReference type="GO" id="GO:0042734">
    <property type="term" value="C:presynaptic membrane"/>
    <property type="evidence" value="ECO:0007669"/>
    <property type="project" value="TreeGrafter"/>
</dbReference>
<dbReference type="PROSITE" id="PS50081">
    <property type="entry name" value="ZF_DAG_PE_2"/>
    <property type="match status" value="1"/>
</dbReference>
<keyword evidence="2" id="KW-0863">Zinc-finger</keyword>
<dbReference type="GO" id="GO:0031594">
    <property type="term" value="C:neuromuscular junction"/>
    <property type="evidence" value="ECO:0007669"/>
    <property type="project" value="TreeGrafter"/>
</dbReference>
<dbReference type="GO" id="GO:0016082">
    <property type="term" value="P:synaptic vesicle priming"/>
    <property type="evidence" value="ECO:0007669"/>
    <property type="project" value="TreeGrafter"/>
</dbReference>
<evidence type="ECO:0000259" key="7">
    <source>
        <dbReference type="PROSITE" id="PS50081"/>
    </source>
</evidence>
<evidence type="ECO:0000256" key="1">
    <source>
        <dbReference type="ARBA" id="ARBA00022723"/>
    </source>
</evidence>
<feature type="domain" description="C2" evidence="6">
    <location>
        <begin position="895"/>
        <end position="978"/>
    </location>
</feature>
<dbReference type="InterPro" id="IPR027080">
    <property type="entry name" value="Unc-13"/>
</dbReference>
<keyword evidence="1" id="KW-0479">Metal-binding</keyword>
<dbReference type="PANTHER" id="PTHR10480:SF12">
    <property type="entry name" value="UNC-13, ISOFORM E"/>
    <property type="match status" value="1"/>
</dbReference>
<feature type="compositionally biased region" description="Polar residues" evidence="5">
    <location>
        <begin position="500"/>
        <end position="529"/>
    </location>
</feature>
<evidence type="ECO:0000313" key="8">
    <source>
        <dbReference type="EMBL" id="PAA54022.1"/>
    </source>
</evidence>
<protein>
    <recommendedName>
        <fullName evidence="10">Phorbol-ester/DAG-type domain-containing protein</fullName>
    </recommendedName>
</protein>
<feature type="region of interest" description="Disordered" evidence="5">
    <location>
        <begin position="240"/>
        <end position="606"/>
    </location>
</feature>
<dbReference type="GO" id="GO:0016081">
    <property type="term" value="P:synaptic vesicle docking"/>
    <property type="evidence" value="ECO:0007669"/>
    <property type="project" value="TreeGrafter"/>
</dbReference>
<dbReference type="PROSITE" id="PS00479">
    <property type="entry name" value="ZF_DAG_PE_1"/>
    <property type="match status" value="1"/>
</dbReference>
<keyword evidence="3" id="KW-0862">Zinc</keyword>
<feature type="compositionally biased region" description="Basic and acidic residues" evidence="5">
    <location>
        <begin position="384"/>
        <end position="400"/>
    </location>
</feature>
<dbReference type="PANTHER" id="PTHR10480">
    <property type="entry name" value="PROTEIN UNC-13 HOMOLOG"/>
    <property type="match status" value="1"/>
</dbReference>
<dbReference type="InterPro" id="IPR000008">
    <property type="entry name" value="C2_dom"/>
</dbReference>
<dbReference type="Gene3D" id="2.60.40.150">
    <property type="entry name" value="C2 domain"/>
    <property type="match status" value="1"/>
</dbReference>